<dbReference type="EMBL" id="AVOT02003431">
    <property type="protein sequence ID" value="MBW0473506.1"/>
    <property type="molecule type" value="Genomic_DNA"/>
</dbReference>
<evidence type="ECO:0000313" key="1">
    <source>
        <dbReference type="EMBL" id="MBW0473506.1"/>
    </source>
</evidence>
<comment type="caution">
    <text evidence="1">The sequence shown here is derived from an EMBL/GenBank/DDBJ whole genome shotgun (WGS) entry which is preliminary data.</text>
</comment>
<dbReference type="AlphaFoldDB" id="A0A9Q3BW11"/>
<protein>
    <recommendedName>
        <fullName evidence="3">Reverse transcriptase Ty1/copia-type domain-containing protein</fullName>
    </recommendedName>
</protein>
<dbReference type="PANTHER" id="PTHR11439:SF483">
    <property type="entry name" value="PEPTIDE SYNTHASE GLIP-LIKE, PUTATIVE (AFU_ORTHOLOGUE AFUA_3G12920)-RELATED"/>
    <property type="match status" value="1"/>
</dbReference>
<keyword evidence="2" id="KW-1185">Reference proteome</keyword>
<sequence length="143" mass="16024">MLGIKVTHLNDGITLNQNHFCEYLLELYGMSDFQPVATHLIPNLHLKKDSPEEKLVLKALGVNYCSAIGSLNCLSTATRPDLSHAVSTLSQYLEDPGSEHWRSFLHVLCYLWGTPDFGLSYSHGHNGIIGYSDADWDNFQDTQ</sequence>
<evidence type="ECO:0000313" key="2">
    <source>
        <dbReference type="Proteomes" id="UP000765509"/>
    </source>
</evidence>
<dbReference type="OrthoDB" id="3344688at2759"/>
<gene>
    <name evidence="1" type="ORF">O181_013221</name>
</gene>
<accession>A0A9Q3BW11</accession>
<dbReference type="Proteomes" id="UP000765509">
    <property type="component" value="Unassembled WGS sequence"/>
</dbReference>
<proteinExistence type="predicted"/>
<evidence type="ECO:0008006" key="3">
    <source>
        <dbReference type="Google" id="ProtNLM"/>
    </source>
</evidence>
<organism evidence="1 2">
    <name type="scientific">Austropuccinia psidii MF-1</name>
    <dbReference type="NCBI Taxonomy" id="1389203"/>
    <lineage>
        <taxon>Eukaryota</taxon>
        <taxon>Fungi</taxon>
        <taxon>Dikarya</taxon>
        <taxon>Basidiomycota</taxon>
        <taxon>Pucciniomycotina</taxon>
        <taxon>Pucciniomycetes</taxon>
        <taxon>Pucciniales</taxon>
        <taxon>Sphaerophragmiaceae</taxon>
        <taxon>Austropuccinia</taxon>
    </lineage>
</organism>
<reference evidence="1" key="1">
    <citation type="submission" date="2021-03" db="EMBL/GenBank/DDBJ databases">
        <title>Draft genome sequence of rust myrtle Austropuccinia psidii MF-1, a brazilian biotype.</title>
        <authorList>
            <person name="Quecine M.C."/>
            <person name="Pachon D.M.R."/>
            <person name="Bonatelli M.L."/>
            <person name="Correr F.H."/>
            <person name="Franceschini L.M."/>
            <person name="Leite T.F."/>
            <person name="Margarido G.R.A."/>
            <person name="Almeida C.A."/>
            <person name="Ferrarezi J.A."/>
            <person name="Labate C.A."/>
        </authorList>
    </citation>
    <scope>NUCLEOTIDE SEQUENCE</scope>
    <source>
        <strain evidence="1">MF-1</strain>
    </source>
</reference>
<dbReference type="PANTHER" id="PTHR11439">
    <property type="entry name" value="GAG-POL-RELATED RETROTRANSPOSON"/>
    <property type="match status" value="1"/>
</dbReference>
<name>A0A9Q3BW11_9BASI</name>